<dbReference type="Pfam" id="PF04235">
    <property type="entry name" value="DUF418"/>
    <property type="match status" value="1"/>
</dbReference>
<feature type="transmembrane region" description="Helical" evidence="1">
    <location>
        <begin position="43"/>
        <end position="60"/>
    </location>
</feature>
<protein>
    <submittedName>
        <fullName evidence="3">DUF418 domain-containing protein</fullName>
    </submittedName>
</protein>
<feature type="transmembrane region" description="Helical" evidence="1">
    <location>
        <begin position="80"/>
        <end position="110"/>
    </location>
</feature>
<feature type="transmembrane region" description="Helical" evidence="1">
    <location>
        <begin position="309"/>
        <end position="328"/>
    </location>
</feature>
<accession>A0ABU2DT82</accession>
<gene>
    <name evidence="3" type="ORF">RIL96_09090</name>
</gene>
<comment type="caution">
    <text evidence="3">The sequence shown here is derived from an EMBL/GenBank/DDBJ whole genome shotgun (WGS) entry which is preliminary data.</text>
</comment>
<keyword evidence="1" id="KW-0812">Transmembrane</keyword>
<name>A0ABU2DT82_9MICC</name>
<feature type="transmembrane region" description="Helical" evidence="1">
    <location>
        <begin position="340"/>
        <end position="361"/>
    </location>
</feature>
<feature type="transmembrane region" description="Helical" evidence="1">
    <location>
        <begin position="184"/>
        <end position="206"/>
    </location>
</feature>
<keyword evidence="4" id="KW-1185">Reference proteome</keyword>
<dbReference type="PANTHER" id="PTHR30590:SF2">
    <property type="entry name" value="INNER MEMBRANE PROTEIN"/>
    <property type="match status" value="1"/>
</dbReference>
<feature type="transmembrane region" description="Helical" evidence="1">
    <location>
        <begin position="117"/>
        <end position="139"/>
    </location>
</feature>
<reference evidence="3 4" key="1">
    <citation type="submission" date="2023-09" db="EMBL/GenBank/DDBJ databases">
        <title>Description of three actinobacteria isolated from air of manufacturing shop in a pharmaceutical factory.</title>
        <authorList>
            <person name="Zhang D.-F."/>
        </authorList>
    </citation>
    <scope>NUCLEOTIDE SEQUENCE [LARGE SCALE GENOMIC DNA]</scope>
    <source>
        <strain evidence="3 4">LY-0111</strain>
    </source>
</reference>
<sequence>MAVNIWFFAYPAPLVDGGREIPIGSVADASTAFLVTLLFEGKAYMVFAFLFGLSFTWQWASAERAGESVVAWSLRRFLVLAVLGVIHGLLLFVGDILLAYAVLGALLLGLRRLSTRAALLLAALLYLVTVVLMAGAAGAEMLHEPSGGGADGSGRAGGLGGMGSDSEDGGLAGYLAAQWRDYPAVAASVLFGQGPLVLAGFLIGLVVGRSGILPRILAREVPMTRLLGLMTVGLGLGLGLSAAAAMRQLMSADSDVGVSGGADPLVTTLILAAGPLQATGYVLAGLLLLRAATAAPVVRAVAPAGRMSLTNYLTQSLVLALVFSRVGLDLGGGFGSALPAWVVGLLALMLWSGQVVFSLLWMRVFSTGPVEGLVRAVTYRRRPAWR</sequence>
<evidence type="ECO:0000313" key="3">
    <source>
        <dbReference type="EMBL" id="MDR8019717.1"/>
    </source>
</evidence>
<keyword evidence="1" id="KW-1133">Transmembrane helix</keyword>
<dbReference type="InterPro" id="IPR007349">
    <property type="entry name" value="DUF418"/>
</dbReference>
<feature type="transmembrane region" description="Helical" evidence="1">
    <location>
        <begin position="265"/>
        <end position="289"/>
    </location>
</feature>
<evidence type="ECO:0000256" key="1">
    <source>
        <dbReference type="SAM" id="Phobius"/>
    </source>
</evidence>
<evidence type="ECO:0000259" key="2">
    <source>
        <dbReference type="Pfam" id="PF04235"/>
    </source>
</evidence>
<dbReference type="EMBL" id="JAVKGR010000010">
    <property type="protein sequence ID" value="MDR8019717.1"/>
    <property type="molecule type" value="Genomic_DNA"/>
</dbReference>
<evidence type="ECO:0000313" key="4">
    <source>
        <dbReference type="Proteomes" id="UP001251870"/>
    </source>
</evidence>
<proteinExistence type="predicted"/>
<keyword evidence="1" id="KW-0472">Membrane</keyword>
<dbReference type="Proteomes" id="UP001251870">
    <property type="component" value="Unassembled WGS sequence"/>
</dbReference>
<dbReference type="PANTHER" id="PTHR30590">
    <property type="entry name" value="INNER MEMBRANE PROTEIN"/>
    <property type="match status" value="1"/>
</dbReference>
<dbReference type="InterPro" id="IPR052529">
    <property type="entry name" value="Bact_Transport_Assoc"/>
</dbReference>
<feature type="transmembrane region" description="Helical" evidence="1">
    <location>
        <begin position="226"/>
        <end position="245"/>
    </location>
</feature>
<organism evidence="3 4">
    <name type="scientific">Nesterenkonia aerolata</name>
    <dbReference type="NCBI Taxonomy" id="3074079"/>
    <lineage>
        <taxon>Bacteria</taxon>
        <taxon>Bacillati</taxon>
        <taxon>Actinomycetota</taxon>
        <taxon>Actinomycetes</taxon>
        <taxon>Micrococcales</taxon>
        <taxon>Micrococcaceae</taxon>
        <taxon>Nesterenkonia</taxon>
    </lineage>
</organism>
<feature type="domain" description="DUF418" evidence="2">
    <location>
        <begin position="228"/>
        <end position="380"/>
    </location>
</feature>
<dbReference type="RefSeq" id="WP_310548705.1">
    <property type="nucleotide sequence ID" value="NZ_JAVKGR010000010.1"/>
</dbReference>